<dbReference type="Proteomes" id="UP000295344">
    <property type="component" value="Unassembled WGS sequence"/>
</dbReference>
<dbReference type="RefSeq" id="WP_133766670.1">
    <property type="nucleotide sequence ID" value="NZ_BAAARP010000004.1"/>
</dbReference>
<evidence type="ECO:0000256" key="4">
    <source>
        <dbReference type="ARBA" id="ARBA00023136"/>
    </source>
</evidence>
<dbReference type="InterPro" id="IPR019109">
    <property type="entry name" value="MamF_MmsF"/>
</dbReference>
<proteinExistence type="predicted"/>
<protein>
    <recommendedName>
        <fullName evidence="8">Tic20 family protein</fullName>
    </recommendedName>
</protein>
<feature type="transmembrane region" description="Helical" evidence="5">
    <location>
        <begin position="20"/>
        <end position="45"/>
    </location>
</feature>
<evidence type="ECO:0000256" key="2">
    <source>
        <dbReference type="ARBA" id="ARBA00022692"/>
    </source>
</evidence>
<evidence type="ECO:0000256" key="5">
    <source>
        <dbReference type="SAM" id="Phobius"/>
    </source>
</evidence>
<evidence type="ECO:0000313" key="6">
    <source>
        <dbReference type="EMBL" id="TDS77623.1"/>
    </source>
</evidence>
<reference evidence="6 7" key="1">
    <citation type="submission" date="2019-03" db="EMBL/GenBank/DDBJ databases">
        <title>Genomic Encyclopedia of Archaeal and Bacterial Type Strains, Phase II (KMG-II): from individual species to whole genera.</title>
        <authorList>
            <person name="Goeker M."/>
        </authorList>
    </citation>
    <scope>NUCLEOTIDE SEQUENCE [LARGE SCALE GENOMIC DNA]</scope>
    <source>
        <strain evidence="6 7">DSM 24782</strain>
    </source>
</reference>
<evidence type="ECO:0008006" key="8">
    <source>
        <dbReference type="Google" id="ProtNLM"/>
    </source>
</evidence>
<dbReference type="OrthoDB" id="9808930at2"/>
<keyword evidence="2 5" id="KW-0812">Transmembrane</keyword>
<sequence>MSGSQPTGAAQPLSPADEKLWSTLAHVGNIIGFLPSLLILLILGPRSGRVREESREALNFVITATIAWVALLILGRIVGALYSATPTGLDLIFGLLGLLIGLAQFAVWIVVVVFSIVAAVRVNNGGSYRYPFALRLVK</sequence>
<evidence type="ECO:0000313" key="7">
    <source>
        <dbReference type="Proteomes" id="UP000295344"/>
    </source>
</evidence>
<accession>A0A4R7FMF9</accession>
<keyword evidence="7" id="KW-1185">Reference proteome</keyword>
<comment type="caution">
    <text evidence="6">The sequence shown here is derived from an EMBL/GenBank/DDBJ whole genome shotgun (WGS) entry which is preliminary data.</text>
</comment>
<dbReference type="AlphaFoldDB" id="A0A4R7FMF9"/>
<name>A0A4R7FMF9_9MICO</name>
<feature type="transmembrane region" description="Helical" evidence="5">
    <location>
        <begin position="57"/>
        <end position="79"/>
    </location>
</feature>
<comment type="subcellular location">
    <subcellularLocation>
        <location evidence="1">Membrane</location>
        <topology evidence="1">Multi-pass membrane protein</topology>
    </subcellularLocation>
</comment>
<keyword evidence="4 5" id="KW-0472">Membrane</keyword>
<evidence type="ECO:0000256" key="1">
    <source>
        <dbReference type="ARBA" id="ARBA00004141"/>
    </source>
</evidence>
<dbReference type="EMBL" id="SOAM01000002">
    <property type="protein sequence ID" value="TDS77623.1"/>
    <property type="molecule type" value="Genomic_DNA"/>
</dbReference>
<gene>
    <name evidence="6" type="ORF">CLV52_2581</name>
</gene>
<dbReference type="Pfam" id="PF09685">
    <property type="entry name" value="MamF_MmsF"/>
    <property type="match status" value="1"/>
</dbReference>
<evidence type="ECO:0000256" key="3">
    <source>
        <dbReference type="ARBA" id="ARBA00022989"/>
    </source>
</evidence>
<feature type="transmembrane region" description="Helical" evidence="5">
    <location>
        <begin position="91"/>
        <end position="120"/>
    </location>
</feature>
<organism evidence="6 7">
    <name type="scientific">Amnibacterium kyonggiense</name>
    <dbReference type="NCBI Taxonomy" id="595671"/>
    <lineage>
        <taxon>Bacteria</taxon>
        <taxon>Bacillati</taxon>
        <taxon>Actinomycetota</taxon>
        <taxon>Actinomycetes</taxon>
        <taxon>Micrococcales</taxon>
        <taxon>Microbacteriaceae</taxon>
        <taxon>Amnibacterium</taxon>
    </lineage>
</organism>
<keyword evidence="3 5" id="KW-1133">Transmembrane helix</keyword>